<evidence type="ECO:0000259" key="3">
    <source>
        <dbReference type="Pfam" id="PF08125"/>
    </source>
</evidence>
<evidence type="ECO:0000259" key="2">
    <source>
        <dbReference type="Pfam" id="PF01232"/>
    </source>
</evidence>
<dbReference type="GO" id="GO:0050086">
    <property type="term" value="F:mannitol 2-dehydrogenase activity"/>
    <property type="evidence" value="ECO:0007669"/>
    <property type="project" value="UniProtKB-EC"/>
</dbReference>
<dbReference type="PANTHER" id="PTHR43362:SF1">
    <property type="entry name" value="MANNITOL DEHYDROGENASE 2-RELATED"/>
    <property type="match status" value="1"/>
</dbReference>
<dbReference type="Pfam" id="PF01232">
    <property type="entry name" value="Mannitol_dh"/>
    <property type="match status" value="1"/>
</dbReference>
<dbReference type="InterPro" id="IPR050988">
    <property type="entry name" value="Mannitol_DH/Oxidoreductase"/>
</dbReference>
<keyword evidence="5" id="KW-1185">Reference proteome</keyword>
<feature type="domain" description="Mannitol dehydrogenase C-terminal" evidence="3">
    <location>
        <begin position="286"/>
        <end position="470"/>
    </location>
</feature>
<name>A0A0M6Y4H4_9HYPH</name>
<dbReference type="InterPro" id="IPR008927">
    <property type="entry name" value="6-PGluconate_DH-like_C_sf"/>
</dbReference>
<protein>
    <submittedName>
        <fullName evidence="4">Mannitol 2-dehydrogenase</fullName>
        <ecNumber evidence="4">1.1.1.67</ecNumber>
    </submittedName>
</protein>
<sequence length="503" mass="54462">MTQNLSETVLSSLPESVKAPAYRRSDLTPGILHIGVGNFHRAHQAIYLSKLFDLGEGRDWAIVGAGLKPYDKTMRERLQAQDWLTTVVELDPEGLSAQVCGAMIDFVDVDPKALIARLGEADIRIVSLTITEGGYFVDPNTGGFDVNHPEIQADLASPDAPQTVFGVLVAALLARRDKGLEPFTVMSCDNLPENGHMAKQAVAGFAKALSPEAGSWIADNVAFPNGMVDCITPATGDRERGLVQERFGLTDAAPVVCEPFRQWVLEDHFPAGRPALEKVGVEFVEDVAPYELMKLRILNGGHATIAYPGALLGHYFVHDAMADPLICAFLKKLEEDEILPTVPEIPGVSFETYLTTVMDRFSNPAVGDTIPRLCLDGSNRQPKFILPSIQDRLDKGLPVAGLALETALWCRYCLGHNEAGEPHVIEDNNADILKAWAQGVYADKPARIEMPELFGGLASDETFLKAFSYAAGMIAEDGVAAALKAYLDGRFDKGAPALKANAH</sequence>
<dbReference type="AlphaFoldDB" id="A0A0M6Y4H4"/>
<dbReference type="InterPro" id="IPR000669">
    <property type="entry name" value="Mannitol_DH"/>
</dbReference>
<dbReference type="EMBL" id="CXST01000001">
    <property type="protein sequence ID" value="CTQ43911.1"/>
    <property type="molecule type" value="Genomic_DNA"/>
</dbReference>
<dbReference type="SUPFAM" id="SSF48179">
    <property type="entry name" value="6-phosphogluconate dehydrogenase C-terminal domain-like"/>
    <property type="match status" value="1"/>
</dbReference>
<dbReference type="InterPro" id="IPR013118">
    <property type="entry name" value="Mannitol_DH_C"/>
</dbReference>
<dbReference type="Gene3D" id="3.40.50.720">
    <property type="entry name" value="NAD(P)-binding Rossmann-like Domain"/>
    <property type="match status" value="1"/>
</dbReference>
<gene>
    <name evidence="4" type="primary">mtlK</name>
    <name evidence="4" type="ORF">LAL4801_02353</name>
</gene>
<evidence type="ECO:0000256" key="1">
    <source>
        <dbReference type="ARBA" id="ARBA00023002"/>
    </source>
</evidence>
<dbReference type="PRINTS" id="PR00084">
    <property type="entry name" value="MTLDHDRGNASE"/>
</dbReference>
<dbReference type="Gene3D" id="1.10.1040.10">
    <property type="entry name" value="N-(1-d-carboxylethyl)-l-norvaline Dehydrogenase, domain 2"/>
    <property type="match status" value="1"/>
</dbReference>
<dbReference type="InterPro" id="IPR036291">
    <property type="entry name" value="NAD(P)-bd_dom_sf"/>
</dbReference>
<dbReference type="SUPFAM" id="SSF51735">
    <property type="entry name" value="NAD(P)-binding Rossmann-fold domains"/>
    <property type="match status" value="1"/>
</dbReference>
<dbReference type="PANTHER" id="PTHR43362">
    <property type="entry name" value="MANNITOL DEHYDROGENASE DSF1-RELATED"/>
    <property type="match status" value="1"/>
</dbReference>
<feature type="domain" description="Mannitol dehydrogenase N-terminal" evidence="2">
    <location>
        <begin position="30"/>
        <end position="278"/>
    </location>
</feature>
<keyword evidence="1 4" id="KW-0560">Oxidoreductase</keyword>
<organism evidence="4 5">
    <name type="scientific">Roseibium aggregatum</name>
    <dbReference type="NCBI Taxonomy" id="187304"/>
    <lineage>
        <taxon>Bacteria</taxon>
        <taxon>Pseudomonadati</taxon>
        <taxon>Pseudomonadota</taxon>
        <taxon>Alphaproteobacteria</taxon>
        <taxon>Hyphomicrobiales</taxon>
        <taxon>Stappiaceae</taxon>
        <taxon>Roseibium</taxon>
    </lineage>
</organism>
<reference evidence="5" key="1">
    <citation type="submission" date="2015-07" db="EMBL/GenBank/DDBJ databases">
        <authorList>
            <person name="Rodrigo-Torres Lidia"/>
            <person name="Arahal R.David."/>
        </authorList>
    </citation>
    <scope>NUCLEOTIDE SEQUENCE [LARGE SCALE GENOMIC DNA]</scope>
    <source>
        <strain evidence="5">CECT 4801</strain>
    </source>
</reference>
<dbReference type="InterPro" id="IPR013328">
    <property type="entry name" value="6PGD_dom2"/>
</dbReference>
<proteinExistence type="predicted"/>
<dbReference type="STRING" id="187304.B0E33_17705"/>
<dbReference type="RefSeq" id="WP_055656188.1">
    <property type="nucleotide sequence ID" value="NZ_CXST01000001.1"/>
</dbReference>
<dbReference type="EC" id="1.1.1.67" evidence="4"/>
<evidence type="ECO:0000313" key="4">
    <source>
        <dbReference type="EMBL" id="CTQ43911.1"/>
    </source>
</evidence>
<dbReference type="Pfam" id="PF08125">
    <property type="entry name" value="Mannitol_dh_C"/>
    <property type="match status" value="1"/>
</dbReference>
<accession>A0A0M6Y4H4</accession>
<dbReference type="Proteomes" id="UP000048926">
    <property type="component" value="Unassembled WGS sequence"/>
</dbReference>
<evidence type="ECO:0000313" key="5">
    <source>
        <dbReference type="Proteomes" id="UP000048926"/>
    </source>
</evidence>
<dbReference type="InterPro" id="IPR013131">
    <property type="entry name" value="Mannitol_DH_N"/>
</dbReference>
<dbReference type="OrthoDB" id="271711at2"/>